<reference evidence="7" key="1">
    <citation type="journal article" date="2019" name="Int. J. Syst. Evol. Microbiol.">
        <title>The Global Catalogue of Microorganisms (GCM) 10K type strain sequencing project: providing services to taxonomists for standard genome sequencing and annotation.</title>
        <authorList>
            <consortium name="The Broad Institute Genomics Platform"/>
            <consortium name="The Broad Institute Genome Sequencing Center for Infectious Disease"/>
            <person name="Wu L."/>
            <person name="Ma J."/>
        </authorList>
    </citation>
    <scope>NUCLEOTIDE SEQUENCE [LARGE SCALE GENOMIC DNA]</scope>
    <source>
        <strain evidence="7">KACC 11904</strain>
    </source>
</reference>
<dbReference type="PANTHER" id="PTHR42847">
    <property type="entry name" value="ALKANESULFONATE MONOOXYGENASE"/>
    <property type="match status" value="1"/>
</dbReference>
<evidence type="ECO:0000313" key="7">
    <source>
        <dbReference type="Proteomes" id="UP001596044"/>
    </source>
</evidence>
<evidence type="ECO:0000256" key="1">
    <source>
        <dbReference type="ARBA" id="ARBA00022630"/>
    </source>
</evidence>
<sequence>MGTVEFGWFIPTTGDGPHIGVKPERESTSEYMVKVAQEAEKAGYEFALIPTGGDCLDAWIVGSWIASQTKNFKSLVAMRPGLMSPILAARMGATLDRVSRGRALFNIVTGHYPDDLRATGDLVHISHDERYDRTREFVEIVKSVWNDEEQAGFNYKGEYYEIQGGLSRPMPQQQPYPPLYFGGSSPAGKRVAAEMADVYLMWAEPLSWIKEQIVEMEGHLQELKQSKGIQRKLRYGLRAQIVVRETEEEAWKAAWDIISKADPKLRNSAEKLHARTDATNQKRQMDLWNQSKEQDYVIGPNLWSGLSAIRGGGAVAFVGTPDQIAERILEFVDIGISTFILSGYPHLEEARRSGEAVLPLVKSRLQARNAAYGG</sequence>
<keyword evidence="2" id="KW-0288">FMN</keyword>
<proteinExistence type="predicted"/>
<dbReference type="InterPro" id="IPR050172">
    <property type="entry name" value="SsuD_RutA_monooxygenase"/>
</dbReference>
<keyword evidence="1" id="KW-0285">Flavoprotein</keyword>
<evidence type="ECO:0000256" key="4">
    <source>
        <dbReference type="ARBA" id="ARBA00023033"/>
    </source>
</evidence>
<accession>A0ABW0K946</accession>
<dbReference type="Proteomes" id="UP001596044">
    <property type="component" value="Unassembled WGS sequence"/>
</dbReference>
<evidence type="ECO:0000259" key="5">
    <source>
        <dbReference type="Pfam" id="PF00296"/>
    </source>
</evidence>
<dbReference type="CDD" id="cd01094">
    <property type="entry name" value="Alkanesulfonate_monoxygenase"/>
    <property type="match status" value="1"/>
</dbReference>
<organism evidence="6 7">
    <name type="scientific">Paenibacillus aestuarii</name>
    <dbReference type="NCBI Taxonomy" id="516965"/>
    <lineage>
        <taxon>Bacteria</taxon>
        <taxon>Bacillati</taxon>
        <taxon>Bacillota</taxon>
        <taxon>Bacilli</taxon>
        <taxon>Bacillales</taxon>
        <taxon>Paenibacillaceae</taxon>
        <taxon>Paenibacillus</taxon>
    </lineage>
</organism>
<dbReference type="InterPro" id="IPR011251">
    <property type="entry name" value="Luciferase-like_dom"/>
</dbReference>
<keyword evidence="4" id="KW-0503">Monooxygenase</keyword>
<keyword evidence="3" id="KW-0560">Oxidoreductase</keyword>
<dbReference type="SUPFAM" id="SSF51679">
    <property type="entry name" value="Bacterial luciferase-like"/>
    <property type="match status" value="1"/>
</dbReference>
<name>A0ABW0K946_9BACL</name>
<comment type="caution">
    <text evidence="6">The sequence shown here is derived from an EMBL/GenBank/DDBJ whole genome shotgun (WGS) entry which is preliminary data.</text>
</comment>
<evidence type="ECO:0000256" key="3">
    <source>
        <dbReference type="ARBA" id="ARBA00023002"/>
    </source>
</evidence>
<dbReference type="Pfam" id="PF00296">
    <property type="entry name" value="Bac_luciferase"/>
    <property type="match status" value="1"/>
</dbReference>
<keyword evidence="7" id="KW-1185">Reference proteome</keyword>
<dbReference type="RefSeq" id="WP_270885036.1">
    <property type="nucleotide sequence ID" value="NZ_JAQFVF010000083.1"/>
</dbReference>
<dbReference type="EMBL" id="JBHSMJ010000022">
    <property type="protein sequence ID" value="MFC5449810.1"/>
    <property type="molecule type" value="Genomic_DNA"/>
</dbReference>
<feature type="domain" description="Luciferase-like" evidence="5">
    <location>
        <begin position="5"/>
        <end position="337"/>
    </location>
</feature>
<protein>
    <submittedName>
        <fullName evidence="6">LLM class flavin-dependent oxidoreductase</fullName>
    </submittedName>
</protein>
<evidence type="ECO:0000313" key="6">
    <source>
        <dbReference type="EMBL" id="MFC5449810.1"/>
    </source>
</evidence>
<gene>
    <name evidence="6" type="ORF">ACFPOG_16250</name>
</gene>
<dbReference type="InterPro" id="IPR036661">
    <property type="entry name" value="Luciferase-like_sf"/>
</dbReference>
<dbReference type="Gene3D" id="3.20.20.30">
    <property type="entry name" value="Luciferase-like domain"/>
    <property type="match status" value="1"/>
</dbReference>
<dbReference type="PANTHER" id="PTHR42847:SF4">
    <property type="entry name" value="ALKANESULFONATE MONOOXYGENASE-RELATED"/>
    <property type="match status" value="1"/>
</dbReference>
<evidence type="ECO:0000256" key="2">
    <source>
        <dbReference type="ARBA" id="ARBA00022643"/>
    </source>
</evidence>